<dbReference type="OrthoDB" id="9997810at2"/>
<gene>
    <name evidence="1" type="ORF">E5A74_00595</name>
</gene>
<dbReference type="RefSeq" id="WP_135981800.1">
    <property type="nucleotide sequence ID" value="NZ_JAASQM010000001.1"/>
</dbReference>
<comment type="caution">
    <text evidence="1">The sequence shown here is derived from an EMBL/GenBank/DDBJ whole genome shotgun (WGS) entry which is preliminary data.</text>
</comment>
<reference evidence="1 2" key="1">
    <citation type="submission" date="2019-04" db="EMBL/GenBank/DDBJ databases">
        <title>Sphingomonas psychrotolerans sp. nov., isolated from soil in the Tianshan Mountains, Xinjiang, China.</title>
        <authorList>
            <person name="Luo Y."/>
            <person name="Sheng H."/>
        </authorList>
    </citation>
    <scope>NUCLEOTIDE SEQUENCE [LARGE SCALE GENOMIC DNA]</scope>
    <source>
        <strain evidence="1 2">KIS18-15</strain>
    </source>
</reference>
<proteinExistence type="predicted"/>
<dbReference type="Proteomes" id="UP000309848">
    <property type="component" value="Unassembled WGS sequence"/>
</dbReference>
<protein>
    <submittedName>
        <fullName evidence="1">Uncharacterized protein</fullName>
    </submittedName>
</protein>
<organism evidence="1 2">
    <name type="scientific">Sphingomonas naasensis</name>
    <dbReference type="NCBI Taxonomy" id="1344951"/>
    <lineage>
        <taxon>Bacteria</taxon>
        <taxon>Pseudomonadati</taxon>
        <taxon>Pseudomonadota</taxon>
        <taxon>Alphaproteobacteria</taxon>
        <taxon>Sphingomonadales</taxon>
        <taxon>Sphingomonadaceae</taxon>
        <taxon>Sphingomonas</taxon>
    </lineage>
</organism>
<keyword evidence="2" id="KW-1185">Reference proteome</keyword>
<accession>A0A4S1WSR1</accession>
<evidence type="ECO:0000313" key="2">
    <source>
        <dbReference type="Proteomes" id="UP000309848"/>
    </source>
</evidence>
<name>A0A4S1WSR1_9SPHN</name>
<dbReference type="AlphaFoldDB" id="A0A4S1WSR1"/>
<evidence type="ECO:0000313" key="1">
    <source>
        <dbReference type="EMBL" id="TGX45715.1"/>
    </source>
</evidence>
<sequence length="201" mass="22048">MTAPQTPSGALDGQVTKPACDIVAELRTFAMNMRRDDSDARSDDLRFYYEGIEGFADLLDAALAERPAMQMPEREDAAEIWRQAYIAVYGCEPTHPKEAYQAAYDVIAAALHPPASVAEVEGWQTAVREAMERALLMVAPSKQGGHSEEGMAIAEALGVPFPLSMDTLRPEAIKRGFMPYDLWPWLKVSDEATPMPSGEKG</sequence>
<dbReference type="EMBL" id="SRXU01000001">
    <property type="protein sequence ID" value="TGX45715.1"/>
    <property type="molecule type" value="Genomic_DNA"/>
</dbReference>